<dbReference type="AlphaFoldDB" id="A0AAV4MBH9"/>
<proteinExistence type="predicted"/>
<keyword evidence="2" id="KW-1185">Reference proteome</keyword>
<name>A0AAV4MBH9_CAEEX</name>
<sequence length="69" mass="7683">MAQVDTLAFFSKVVEANATVGNKKAVQGRCRAVKQSPFMIDLRDSAMHGDINHRCYGDFYATSQCNRVL</sequence>
<accession>A0AAV4MBH9</accession>
<dbReference type="Proteomes" id="UP001054945">
    <property type="component" value="Unassembled WGS sequence"/>
</dbReference>
<evidence type="ECO:0000313" key="2">
    <source>
        <dbReference type="Proteomes" id="UP001054945"/>
    </source>
</evidence>
<gene>
    <name evidence="1" type="ORF">CEXT_663001</name>
</gene>
<organism evidence="1 2">
    <name type="scientific">Caerostris extrusa</name>
    <name type="common">Bark spider</name>
    <name type="synonym">Caerostris bankana</name>
    <dbReference type="NCBI Taxonomy" id="172846"/>
    <lineage>
        <taxon>Eukaryota</taxon>
        <taxon>Metazoa</taxon>
        <taxon>Ecdysozoa</taxon>
        <taxon>Arthropoda</taxon>
        <taxon>Chelicerata</taxon>
        <taxon>Arachnida</taxon>
        <taxon>Araneae</taxon>
        <taxon>Araneomorphae</taxon>
        <taxon>Entelegynae</taxon>
        <taxon>Araneoidea</taxon>
        <taxon>Araneidae</taxon>
        <taxon>Caerostris</taxon>
    </lineage>
</organism>
<reference evidence="1 2" key="1">
    <citation type="submission" date="2021-06" db="EMBL/GenBank/DDBJ databases">
        <title>Caerostris extrusa draft genome.</title>
        <authorList>
            <person name="Kono N."/>
            <person name="Arakawa K."/>
        </authorList>
    </citation>
    <scope>NUCLEOTIDE SEQUENCE [LARGE SCALE GENOMIC DNA]</scope>
</reference>
<comment type="caution">
    <text evidence="1">The sequence shown here is derived from an EMBL/GenBank/DDBJ whole genome shotgun (WGS) entry which is preliminary data.</text>
</comment>
<evidence type="ECO:0000313" key="1">
    <source>
        <dbReference type="EMBL" id="GIX69625.1"/>
    </source>
</evidence>
<protein>
    <submittedName>
        <fullName evidence="1">Uncharacterized protein</fullName>
    </submittedName>
</protein>
<dbReference type="EMBL" id="BPLR01019603">
    <property type="protein sequence ID" value="GIX69625.1"/>
    <property type="molecule type" value="Genomic_DNA"/>
</dbReference>